<reference evidence="5 6" key="1">
    <citation type="submission" date="2021-05" db="EMBL/GenBank/DDBJ databases">
        <title>Description of Cellulomonas sp. DKR-3 sp. nov.</title>
        <authorList>
            <person name="Dahal R.H."/>
            <person name="Chaudhary D.K."/>
        </authorList>
    </citation>
    <scope>NUCLEOTIDE SEQUENCE [LARGE SCALE GENOMIC DNA]</scope>
    <source>
        <strain evidence="5 6">DKR-3</strain>
    </source>
</reference>
<keyword evidence="3" id="KW-0804">Transcription</keyword>
<proteinExistence type="predicted"/>
<dbReference type="PANTHER" id="PTHR30146:SF109">
    <property type="entry name" value="HTH-TYPE TRANSCRIPTIONAL REGULATOR GALS"/>
    <property type="match status" value="1"/>
</dbReference>
<gene>
    <name evidence="5" type="ORF">KIN34_14880</name>
</gene>
<accession>A0ABS5U2C8</accession>
<evidence type="ECO:0000313" key="5">
    <source>
        <dbReference type="EMBL" id="MBT0995566.1"/>
    </source>
</evidence>
<dbReference type="RefSeq" id="WP_214352622.1">
    <property type="nucleotide sequence ID" value="NZ_JAHBOH010000002.1"/>
</dbReference>
<dbReference type="PROSITE" id="PS00356">
    <property type="entry name" value="HTH_LACI_1"/>
    <property type="match status" value="1"/>
</dbReference>
<dbReference type="InterPro" id="IPR028082">
    <property type="entry name" value="Peripla_BP_I"/>
</dbReference>
<dbReference type="PROSITE" id="PS50932">
    <property type="entry name" value="HTH_LACI_2"/>
    <property type="match status" value="1"/>
</dbReference>
<dbReference type="Gene3D" id="1.10.260.40">
    <property type="entry name" value="lambda repressor-like DNA-binding domains"/>
    <property type="match status" value="1"/>
</dbReference>
<keyword evidence="6" id="KW-1185">Reference proteome</keyword>
<dbReference type="Pfam" id="PF13377">
    <property type="entry name" value="Peripla_BP_3"/>
    <property type="match status" value="1"/>
</dbReference>
<dbReference type="EMBL" id="JAHBOH010000002">
    <property type="protein sequence ID" value="MBT0995566.1"/>
    <property type="molecule type" value="Genomic_DNA"/>
</dbReference>
<feature type="domain" description="HTH lacI-type" evidence="4">
    <location>
        <begin position="10"/>
        <end position="64"/>
    </location>
</feature>
<keyword evidence="1" id="KW-0805">Transcription regulation</keyword>
<organism evidence="5 6">
    <name type="scientific">Cellulomonas fulva</name>
    <dbReference type="NCBI Taxonomy" id="2835530"/>
    <lineage>
        <taxon>Bacteria</taxon>
        <taxon>Bacillati</taxon>
        <taxon>Actinomycetota</taxon>
        <taxon>Actinomycetes</taxon>
        <taxon>Micrococcales</taxon>
        <taxon>Cellulomonadaceae</taxon>
        <taxon>Cellulomonas</taxon>
    </lineage>
</organism>
<dbReference type="SUPFAM" id="SSF47413">
    <property type="entry name" value="lambda repressor-like DNA-binding domains"/>
    <property type="match status" value="1"/>
</dbReference>
<evidence type="ECO:0000313" key="6">
    <source>
        <dbReference type="Proteomes" id="UP000722125"/>
    </source>
</evidence>
<dbReference type="Pfam" id="PF00356">
    <property type="entry name" value="LacI"/>
    <property type="match status" value="1"/>
</dbReference>
<dbReference type="PANTHER" id="PTHR30146">
    <property type="entry name" value="LACI-RELATED TRANSCRIPTIONAL REPRESSOR"/>
    <property type="match status" value="1"/>
</dbReference>
<dbReference type="SUPFAM" id="SSF53822">
    <property type="entry name" value="Periplasmic binding protein-like I"/>
    <property type="match status" value="1"/>
</dbReference>
<dbReference type="Gene3D" id="3.40.50.2300">
    <property type="match status" value="2"/>
</dbReference>
<dbReference type="InterPro" id="IPR010982">
    <property type="entry name" value="Lambda_DNA-bd_dom_sf"/>
</dbReference>
<protein>
    <submittedName>
        <fullName evidence="5">LacI family transcriptional regulator</fullName>
    </submittedName>
</protein>
<keyword evidence="2" id="KW-0238">DNA-binding</keyword>
<dbReference type="Proteomes" id="UP000722125">
    <property type="component" value="Unassembled WGS sequence"/>
</dbReference>
<dbReference type="CDD" id="cd01392">
    <property type="entry name" value="HTH_LacI"/>
    <property type="match status" value="1"/>
</dbReference>
<evidence type="ECO:0000256" key="1">
    <source>
        <dbReference type="ARBA" id="ARBA00023015"/>
    </source>
</evidence>
<dbReference type="InterPro" id="IPR000843">
    <property type="entry name" value="HTH_LacI"/>
</dbReference>
<sequence length="346" mass="35861">MPEQGSGRAATLEDVARVAGVSRASVSRVVNGKPDVAPRIVEVVQQAIATTGYVPNRAARALVTRRAGTALVVVSGADRSVEGPWGPGEVLADPFFGRLAGGLMSSLRPRDVHPVLMLALTDDERARVVSYVREGSADGVLLVSAEAPDPLPGQLVDAGVPVVLFSRPDHALPVGYVDVDNRAGARLAVDHLVARGCRRLGIVTGPLGVPGAQDRLEGFVEAMAAHGLEPLPPVAGTFSVDSGMAATRELLDAGVDGVFASNDNMGVGAVLAAQERGLVVPDDVAVVGFDDSTAALMCRPALTTVRQPIETMAAQMARLLLEQLDRTDGPVEPTLYAPTLVVRGSA</sequence>
<name>A0ABS5U2C8_9CELL</name>
<evidence type="ECO:0000256" key="2">
    <source>
        <dbReference type="ARBA" id="ARBA00023125"/>
    </source>
</evidence>
<evidence type="ECO:0000256" key="3">
    <source>
        <dbReference type="ARBA" id="ARBA00023163"/>
    </source>
</evidence>
<evidence type="ECO:0000259" key="4">
    <source>
        <dbReference type="PROSITE" id="PS50932"/>
    </source>
</evidence>
<comment type="caution">
    <text evidence="5">The sequence shown here is derived from an EMBL/GenBank/DDBJ whole genome shotgun (WGS) entry which is preliminary data.</text>
</comment>
<dbReference type="CDD" id="cd06267">
    <property type="entry name" value="PBP1_LacI_sugar_binding-like"/>
    <property type="match status" value="1"/>
</dbReference>
<dbReference type="PRINTS" id="PR00036">
    <property type="entry name" value="HTHLACI"/>
</dbReference>
<dbReference type="SMART" id="SM00354">
    <property type="entry name" value="HTH_LACI"/>
    <property type="match status" value="1"/>
</dbReference>
<dbReference type="InterPro" id="IPR046335">
    <property type="entry name" value="LacI/GalR-like_sensor"/>
</dbReference>